<dbReference type="InterPro" id="IPR009015">
    <property type="entry name" value="Fucose_isomerase_N/cen_sf"/>
</dbReference>
<protein>
    <submittedName>
        <fullName evidence="4">L-fucose/L-arabinose isomerase family protein</fullName>
    </submittedName>
</protein>
<dbReference type="PANTHER" id="PTHR36120">
    <property type="entry name" value="FUCOSE ISOMERASE"/>
    <property type="match status" value="1"/>
</dbReference>
<keyword evidence="2" id="KW-0119">Carbohydrate metabolism</keyword>
<evidence type="ECO:0000313" key="4">
    <source>
        <dbReference type="EMBL" id="WZL75225.1"/>
    </source>
</evidence>
<evidence type="ECO:0000313" key="5">
    <source>
        <dbReference type="Proteomes" id="UP001461341"/>
    </source>
</evidence>
<dbReference type="GO" id="GO:0016853">
    <property type="term" value="F:isomerase activity"/>
    <property type="evidence" value="ECO:0007669"/>
    <property type="project" value="UniProtKB-KW"/>
</dbReference>
<dbReference type="Proteomes" id="UP001461341">
    <property type="component" value="Chromosome"/>
</dbReference>
<evidence type="ECO:0000256" key="2">
    <source>
        <dbReference type="ARBA" id="ARBA00023277"/>
    </source>
</evidence>
<sequence length="471" mass="51853">MVKQTFGLIVGNRGFFPDALAKEGREQVIKVLEDMGYGVVTLTPEDTKFGTVETWEDARKCARLFEEHRNEISGVIVTLPNFGDEKGVAYALRFSGLGVPILVHAFPDQNTAMDITQRRDSFCGKLSVCNNLKQFGIPFSLTTQHTENPDSELFKEDVSWFAAVCRVVNGFKNLKAGAIGARPNAFNTVRFSEKILEHHGISVEVADLSEIFARVGKLTDNDSRVLAELKAVKDYIDTTGIPEEALVKMAKLRLVLKEWIEETGVSLISFQCWTSIQENLGIMPCTVMSMLSESLIPAACEVDLTGGLAMYALQLASGTPSALVDWNNNFNDDPDKAVLFHCSNFPKSLLQNPRMGYGDIISSSAVPKEKAYGTCYGKIPAGPVTISRLATDDVSGKIIGYVAEGEITDDAIDTFGGWGVVKIENLQNLLYVMCDNGFEHHAAMNLSWVADALVEAFEKYLGFDIYWHNAE</sequence>
<dbReference type="EMBL" id="CP121689">
    <property type="protein sequence ID" value="WZL75225.1"/>
    <property type="molecule type" value="Genomic_DNA"/>
</dbReference>
<dbReference type="InterPro" id="IPR015888">
    <property type="entry name" value="Fuc_isomerase_C"/>
</dbReference>
<dbReference type="PANTHER" id="PTHR36120:SF1">
    <property type="entry name" value="L-FUCOSE ISOMERASE C-TERMINAL DOMAIN-CONTAINING PROTEIN"/>
    <property type="match status" value="1"/>
</dbReference>
<accession>A0ABZ2Y869</accession>
<evidence type="ECO:0000256" key="1">
    <source>
        <dbReference type="ARBA" id="ARBA00023235"/>
    </source>
</evidence>
<name>A0ABZ2Y869_9BACT</name>
<dbReference type="CDD" id="cd00578">
    <property type="entry name" value="L-fuc_L-ara-isomerases"/>
    <property type="match status" value="1"/>
</dbReference>
<organism evidence="4 5">
    <name type="scientific">Thermatribacter velox</name>
    <dbReference type="NCBI Taxonomy" id="3039681"/>
    <lineage>
        <taxon>Bacteria</taxon>
        <taxon>Pseudomonadati</taxon>
        <taxon>Atribacterota</taxon>
        <taxon>Atribacteria</taxon>
        <taxon>Atribacterales</taxon>
        <taxon>Thermatribacteraceae</taxon>
        <taxon>Thermatribacter</taxon>
    </lineage>
</organism>
<evidence type="ECO:0000259" key="3">
    <source>
        <dbReference type="Pfam" id="PF02952"/>
    </source>
</evidence>
<dbReference type="SUPFAM" id="SSF53743">
    <property type="entry name" value="FucI/AraA N-terminal and middle domains"/>
    <property type="match status" value="1"/>
</dbReference>
<keyword evidence="1 4" id="KW-0413">Isomerase</keyword>
<gene>
    <name evidence="4" type="ORF">QBE54_06370</name>
</gene>
<dbReference type="Pfam" id="PF02952">
    <property type="entry name" value="Fucose_iso_C"/>
    <property type="match status" value="1"/>
</dbReference>
<dbReference type="RefSeq" id="WP_369017371.1">
    <property type="nucleotide sequence ID" value="NZ_CP121689.1"/>
</dbReference>
<keyword evidence="5" id="KW-1185">Reference proteome</keyword>
<reference evidence="4 5" key="1">
    <citation type="submission" date="2023-03" db="EMBL/GenBank/DDBJ databases">
        <title>Novel Species.</title>
        <authorList>
            <person name="Ma S."/>
        </authorList>
    </citation>
    <scope>NUCLEOTIDE SEQUENCE [LARGE SCALE GENOMIC DNA]</scope>
    <source>
        <strain evidence="4 5">B11</strain>
    </source>
</reference>
<feature type="domain" description="L-fucose isomerase C-terminal" evidence="3">
    <location>
        <begin position="339"/>
        <end position="468"/>
    </location>
</feature>
<proteinExistence type="predicted"/>